<evidence type="ECO:0000256" key="7">
    <source>
        <dbReference type="ARBA" id="ARBA00023242"/>
    </source>
</evidence>
<evidence type="ECO:0000256" key="1">
    <source>
        <dbReference type="ARBA" id="ARBA00004123"/>
    </source>
</evidence>
<dbReference type="GO" id="GO:0005524">
    <property type="term" value="F:ATP binding"/>
    <property type="evidence" value="ECO:0007669"/>
    <property type="project" value="InterPro"/>
</dbReference>
<feature type="compositionally biased region" description="Basic residues" evidence="9">
    <location>
        <begin position="1179"/>
        <end position="1188"/>
    </location>
</feature>
<keyword evidence="5" id="KW-0805">Transcription regulation</keyword>
<evidence type="ECO:0000256" key="3">
    <source>
        <dbReference type="ARBA" id="ARBA00022801"/>
    </source>
</evidence>
<dbReference type="Gene3D" id="3.40.50.300">
    <property type="entry name" value="P-loop containing nucleotide triphosphate hydrolases"/>
    <property type="match status" value="1"/>
</dbReference>
<keyword evidence="3" id="KW-0378">Hydrolase</keyword>
<dbReference type="CDD" id="cd18793">
    <property type="entry name" value="SF2_C_SNF"/>
    <property type="match status" value="1"/>
</dbReference>
<dbReference type="InterPro" id="IPR001487">
    <property type="entry name" value="Bromodomain"/>
</dbReference>
<gene>
    <name evidence="14" type="ORF">LRAMOSA03402</name>
</gene>
<keyword evidence="5" id="KW-0804">Transcription</keyword>
<evidence type="ECO:0000259" key="13">
    <source>
        <dbReference type="PROSITE" id="PS51666"/>
    </source>
</evidence>
<dbReference type="PROSITE" id="PS50014">
    <property type="entry name" value="BROMODOMAIN_2"/>
    <property type="match status" value="1"/>
</dbReference>
<evidence type="ECO:0000256" key="5">
    <source>
        <dbReference type="ARBA" id="ARBA00023015"/>
    </source>
</evidence>
<keyword evidence="4" id="KW-0067">ATP-binding</keyword>
<feature type="domain" description="QLQ" evidence="13">
    <location>
        <begin position="146"/>
        <end position="181"/>
    </location>
</feature>
<evidence type="ECO:0000313" key="14">
    <source>
        <dbReference type="EMBL" id="CDS11139.1"/>
    </source>
</evidence>
<dbReference type="Gene3D" id="1.20.920.10">
    <property type="entry name" value="Bromodomain-like"/>
    <property type="match status" value="1"/>
</dbReference>
<evidence type="ECO:0000259" key="11">
    <source>
        <dbReference type="PROSITE" id="PS51192"/>
    </source>
</evidence>
<evidence type="ECO:0000256" key="8">
    <source>
        <dbReference type="PROSITE-ProRule" id="PRU00035"/>
    </source>
</evidence>
<dbReference type="InterPro" id="IPR027417">
    <property type="entry name" value="P-loop_NTPase"/>
</dbReference>
<dbReference type="Pfam" id="PF08880">
    <property type="entry name" value="QLQ"/>
    <property type="match status" value="1"/>
</dbReference>
<name>A0A077WV52_9FUNG</name>
<sequence length="1379" mass="160440">MNPYPVGCSHWSQHGLNAMTPPSPPVPTVPASFTDQFNTLIERAYYLQLQGFNEENNVELAQIMQIIKGSDMMQQHQQQQQQQQQYHSSADYVATVPYIIPSHHHHQRQQAIQVPSYSYDTVYPAEQQVAINVPPPPASVMQDNAIFSRSQLEALKNQIFAFKLLSRDMPIPQHIMEAVMRPLPCSMSTNFIMAPTTTTTQQHQLPPTPIEEKNTSSSTTAMDASTIVVSPPTSKYSLDEQSTISPPLHPPPINTQESTMYNAYASPYSLFNTHISSFMHATSLHRQMIPSIMPVGVDPLLLHQERENAIHGLMQGRYEELSDWEQQFWMMLDLQQYDDDFYIKALMEHKALKLAERQKQLREEIVYGVDRYTSNLVTTSRTAMQRYKASRSIRDARLLEKIERQQNVDRIKQQEESRAQHFHAIQQHAFNIRERKHMQQTRFARLGQAVLNYHQYAKREQLKRSGQITRERMRALRNDDENTYIELIDKTKDTRLTHILEQTDAFLNALSTAVLDQQARQGFSYANYLARDHQEGSMDDQDYFKVAHGIQEDLKGLQWMVSLYNNRLNGILADEMGLGKTIQTIALITHLIEHKRAHGPYLIVLPVSTITNWTMEFDKWAPSVKKIIYKGSPDERKKLQDDIRRGDFQVLLTSYDYIMHNKDRLLLSKVHWLYVIVDEGHRLKNTNCKLTTTLRSYYSFQYRLILSGTPLQNNLAELWSLLNFILPSLFKSVQSFEEWFSTPFNAQGVNNKIDLNEEEKLLVIKRLHKVLRPFLLRRLKQDVELELPSKVERVIKCQMSALQVKLIQNIRKGGLRLATPSIDDSTTRNVKYWPNALTQLRKVCNHPFVFREVENVINPSHESNELLYRVSGKVELLDRILHKLWATNHKVLIFFQMTQIMTIIEDYMLYRQFPYLRLDGNTKSDDRAKRLQAFNAPDSNYFVFLLSTRAGGLGINLQAADTVILFDSDWNPHQDLQAQDRAHRIGQKREVLILRLITANSIEEEIVARANYKLDIDGKVIQAGKFDHRSTEEDREAFLTSLLEHKEDDTIIDNHDYTDNDELNAILMRSEQDLAIFEQIDAQFQQQVTESNRRRGLRGTRQSQRLMQEDELPSDFLNTLSIVEEDTLSPVVEYGRSQRRRLQHEIQFDDDLTEEEWLTKLEAIKNEAEDDKRWSTRQSTKRKGKRRRSSSDVTLSDSSKSRKRDGIDLSPKVIADRKRERELQEELALQGTDPLPAAIRQEMTHIFDICYQAVEDATEIEEDDETILYRKRSDLFMELVDENEYPAYYATIQNPIALNIIKRRIHSPYYKSVAEFRHDFHVMFDNARVFNEEDSTVYQDANEMQRIFDDILARLCPNDMLPSSTLASGGRMMPMYDAP</sequence>
<dbReference type="SMART" id="SM00951">
    <property type="entry name" value="QLQ"/>
    <property type="match status" value="1"/>
</dbReference>
<dbReference type="GO" id="GO:0006355">
    <property type="term" value="P:regulation of DNA-templated transcription"/>
    <property type="evidence" value="ECO:0007669"/>
    <property type="project" value="InterPro"/>
</dbReference>
<protein>
    <submittedName>
        <fullName evidence="14">Uncharacterized protein</fullName>
    </submittedName>
</protein>
<dbReference type="InterPro" id="IPR000330">
    <property type="entry name" value="SNF2_N"/>
</dbReference>
<dbReference type="SMART" id="SM00297">
    <property type="entry name" value="BROMO"/>
    <property type="match status" value="1"/>
</dbReference>
<evidence type="ECO:0000259" key="12">
    <source>
        <dbReference type="PROSITE" id="PS51194"/>
    </source>
</evidence>
<keyword evidence="7" id="KW-0539">Nucleus</keyword>
<dbReference type="EMBL" id="LK023346">
    <property type="protein sequence ID" value="CDS11139.1"/>
    <property type="molecule type" value="Genomic_DNA"/>
</dbReference>
<dbReference type="Pfam" id="PF00176">
    <property type="entry name" value="SNF2-rel_dom"/>
    <property type="match status" value="1"/>
</dbReference>
<dbReference type="PRINTS" id="PR00503">
    <property type="entry name" value="BROMODOMAIN"/>
</dbReference>
<evidence type="ECO:0000256" key="4">
    <source>
        <dbReference type="ARBA" id="ARBA00022840"/>
    </source>
</evidence>
<dbReference type="GO" id="GO:0016787">
    <property type="term" value="F:hydrolase activity"/>
    <property type="evidence" value="ECO:0007669"/>
    <property type="project" value="UniProtKB-KW"/>
</dbReference>
<evidence type="ECO:0000256" key="9">
    <source>
        <dbReference type="SAM" id="MobiDB-lite"/>
    </source>
</evidence>
<dbReference type="GO" id="GO:0042393">
    <property type="term" value="F:histone binding"/>
    <property type="evidence" value="ECO:0007669"/>
    <property type="project" value="InterPro"/>
</dbReference>
<keyword evidence="6 8" id="KW-0103">Bromodomain</keyword>
<dbReference type="GO" id="GO:0005634">
    <property type="term" value="C:nucleus"/>
    <property type="evidence" value="ECO:0007669"/>
    <property type="project" value="UniProtKB-SubCell"/>
</dbReference>
<dbReference type="Pfam" id="PF00439">
    <property type="entry name" value="Bromodomain"/>
    <property type="match status" value="1"/>
</dbReference>
<feature type="region of interest" description="Disordered" evidence="9">
    <location>
        <begin position="1168"/>
        <end position="1211"/>
    </location>
</feature>
<dbReference type="Pfam" id="PF00271">
    <property type="entry name" value="Helicase_C"/>
    <property type="match status" value="1"/>
</dbReference>
<dbReference type="CDD" id="cd17996">
    <property type="entry name" value="DEXHc_SMARCA2_SMARCA4"/>
    <property type="match status" value="1"/>
</dbReference>
<dbReference type="SMART" id="SM00490">
    <property type="entry name" value="HELICc"/>
    <property type="match status" value="1"/>
</dbReference>
<keyword evidence="2" id="KW-0547">Nucleotide-binding</keyword>
<dbReference type="Gene3D" id="3.40.50.10810">
    <property type="entry name" value="Tandem AAA-ATPase domain"/>
    <property type="match status" value="1"/>
</dbReference>
<dbReference type="InterPro" id="IPR036427">
    <property type="entry name" value="Bromodomain-like_sf"/>
</dbReference>
<dbReference type="PANTHER" id="PTHR10799">
    <property type="entry name" value="SNF2/RAD54 HELICASE FAMILY"/>
    <property type="match status" value="1"/>
</dbReference>
<feature type="domain" description="Bromo" evidence="10">
    <location>
        <begin position="1268"/>
        <end position="1338"/>
    </location>
</feature>
<evidence type="ECO:0000259" key="10">
    <source>
        <dbReference type="PROSITE" id="PS50014"/>
    </source>
</evidence>
<dbReference type="InterPro" id="IPR001650">
    <property type="entry name" value="Helicase_C-like"/>
</dbReference>
<dbReference type="InterPro" id="IPR049730">
    <property type="entry name" value="SNF2/RAD54-like_C"/>
</dbReference>
<dbReference type="GO" id="GO:0006325">
    <property type="term" value="P:chromatin organization"/>
    <property type="evidence" value="ECO:0007669"/>
    <property type="project" value="UniProtKB-ARBA"/>
</dbReference>
<dbReference type="PROSITE" id="PS51194">
    <property type="entry name" value="HELICASE_CTER"/>
    <property type="match status" value="1"/>
</dbReference>
<dbReference type="InterPro" id="IPR029295">
    <property type="entry name" value="SnAC"/>
</dbReference>
<dbReference type="PROSITE" id="PS51192">
    <property type="entry name" value="HELICASE_ATP_BIND_1"/>
    <property type="match status" value="1"/>
</dbReference>
<evidence type="ECO:0000256" key="2">
    <source>
        <dbReference type="ARBA" id="ARBA00022741"/>
    </source>
</evidence>
<dbReference type="SUPFAM" id="SSF52540">
    <property type="entry name" value="P-loop containing nucleoside triphosphate hydrolases"/>
    <property type="match status" value="2"/>
</dbReference>
<accession>A0A077WV52</accession>
<dbReference type="SUPFAM" id="SSF47370">
    <property type="entry name" value="Bromodomain"/>
    <property type="match status" value="1"/>
</dbReference>
<dbReference type="InterPro" id="IPR038718">
    <property type="entry name" value="SNF2-like_sf"/>
</dbReference>
<dbReference type="FunFam" id="3.40.50.10810:FF:000008">
    <property type="entry name" value="Chromatin structure-remodeling complex subunit snf21"/>
    <property type="match status" value="1"/>
</dbReference>
<reference evidence="14" key="1">
    <citation type="journal article" date="2014" name="Genome Announc.">
        <title>De novo whole-genome sequence and genome annotation of Lichtheimia ramosa.</title>
        <authorList>
            <person name="Linde J."/>
            <person name="Schwartze V."/>
            <person name="Binder U."/>
            <person name="Lass-Florl C."/>
            <person name="Voigt K."/>
            <person name="Horn F."/>
        </authorList>
    </citation>
    <scope>NUCLEOTIDE SEQUENCE</scope>
    <source>
        <strain evidence="14">JMRC FSU:6197</strain>
    </source>
</reference>
<feature type="domain" description="Helicase ATP-binding" evidence="11">
    <location>
        <begin position="561"/>
        <end position="728"/>
    </location>
</feature>
<feature type="region of interest" description="Disordered" evidence="9">
    <location>
        <begin position="198"/>
        <end position="223"/>
    </location>
</feature>
<dbReference type="OrthoDB" id="2268637at2759"/>
<feature type="domain" description="Helicase C-terminal" evidence="12">
    <location>
        <begin position="876"/>
        <end position="1037"/>
    </location>
</feature>
<dbReference type="InterPro" id="IPR014978">
    <property type="entry name" value="Gln-Leu-Gln_QLQ"/>
</dbReference>
<comment type="subcellular location">
    <subcellularLocation>
        <location evidence="1">Nucleus</location>
    </subcellularLocation>
</comment>
<organism evidence="14">
    <name type="scientific">Lichtheimia ramosa</name>
    <dbReference type="NCBI Taxonomy" id="688394"/>
    <lineage>
        <taxon>Eukaryota</taxon>
        <taxon>Fungi</taxon>
        <taxon>Fungi incertae sedis</taxon>
        <taxon>Mucoromycota</taxon>
        <taxon>Mucoromycotina</taxon>
        <taxon>Mucoromycetes</taxon>
        <taxon>Mucorales</taxon>
        <taxon>Lichtheimiaceae</taxon>
        <taxon>Lichtheimia</taxon>
    </lineage>
</organism>
<dbReference type="Pfam" id="PF14619">
    <property type="entry name" value="SnAC"/>
    <property type="match status" value="1"/>
</dbReference>
<dbReference type="SMART" id="SM00487">
    <property type="entry name" value="DEXDc"/>
    <property type="match status" value="1"/>
</dbReference>
<dbReference type="InterPro" id="IPR014001">
    <property type="entry name" value="Helicase_ATP-bd"/>
</dbReference>
<dbReference type="PROSITE" id="PS51666">
    <property type="entry name" value="QLQ"/>
    <property type="match status" value="1"/>
</dbReference>
<proteinExistence type="predicted"/>
<evidence type="ECO:0000256" key="6">
    <source>
        <dbReference type="ARBA" id="ARBA00023117"/>
    </source>
</evidence>
<dbReference type="SMART" id="SM01314">
    <property type="entry name" value="SnAC"/>
    <property type="match status" value="1"/>
</dbReference>
<dbReference type="Gene3D" id="1.20.5.170">
    <property type="match status" value="1"/>
</dbReference>